<protein>
    <submittedName>
        <fullName evidence="1">Uncharacterized protein</fullName>
    </submittedName>
</protein>
<evidence type="ECO:0000313" key="1">
    <source>
        <dbReference type="EnsemblMetazoa" id="ASTEI08912-PA"/>
    </source>
</evidence>
<dbReference type="VEuPathDB" id="VectorBase:ASTE000602"/>
<proteinExistence type="predicted"/>
<sequence length="319" mass="35760">MVPTEVTKQPEEPLVRCNPNIDERFFAYRVPKTPDICSELSEATLEDNSSCCTSVAGSSVSTLYRFKGKERRRVNKIRKARQLQRYRKWLMPKNAIAALNEMKDVRITELTVNTVGHQTKVSLLINNVRYEETARNKQVAQHQLYERALRDLIIARLANSASQDVPNNGAEDLPMEHLASFAIHKLLAQWERDGYELPIFATSSGTKHHQPSPRKPTGQANAVLPSNASSYHPSMLVVYMRPQTSFDDLGWNGDLLNPEFTAGLVLDGHYFIGKGRSKKLARKAAAINACNVLFGVVFDGSVQHLCDQFSESELSTDSV</sequence>
<dbReference type="AlphaFoldDB" id="A0A182YKC6"/>
<dbReference type="VEuPathDB" id="VectorBase:ASTEI20_041889"/>
<dbReference type="GO" id="GO:0003723">
    <property type="term" value="F:RNA binding"/>
    <property type="evidence" value="ECO:0007669"/>
    <property type="project" value="UniProtKB-UniRule"/>
</dbReference>
<dbReference type="PROSITE" id="PS50137">
    <property type="entry name" value="DS_RBD"/>
    <property type="match status" value="1"/>
</dbReference>
<dbReference type="VEuPathDB" id="VectorBase:ASTEI08912"/>
<keyword evidence="2" id="KW-1185">Reference proteome</keyword>
<dbReference type="Proteomes" id="UP000076408">
    <property type="component" value="Unassembled WGS sequence"/>
</dbReference>
<reference evidence="2" key="1">
    <citation type="journal article" date="2014" name="Genome Biol.">
        <title>Genome analysis of a major urban malaria vector mosquito, Anopheles stephensi.</title>
        <authorList>
            <person name="Jiang X."/>
            <person name="Peery A."/>
            <person name="Hall A.B."/>
            <person name="Sharma A."/>
            <person name="Chen X.G."/>
            <person name="Waterhouse R.M."/>
            <person name="Komissarov A."/>
            <person name="Riehle M.M."/>
            <person name="Shouche Y."/>
            <person name="Sharakhova M.V."/>
            <person name="Lawson D."/>
            <person name="Pakpour N."/>
            <person name="Arensburger P."/>
            <person name="Davidson V.L."/>
            <person name="Eiglmeier K."/>
            <person name="Emrich S."/>
            <person name="George P."/>
            <person name="Kennedy R.C."/>
            <person name="Mane S.P."/>
            <person name="Maslen G."/>
            <person name="Oringanje C."/>
            <person name="Qi Y."/>
            <person name="Settlage R."/>
            <person name="Tojo M."/>
            <person name="Tubio J.M."/>
            <person name="Unger M.F."/>
            <person name="Wang B."/>
            <person name="Vernick K.D."/>
            <person name="Ribeiro J.M."/>
            <person name="James A.A."/>
            <person name="Michel K."/>
            <person name="Riehle M.A."/>
            <person name="Luckhart S."/>
            <person name="Sharakhov I.V."/>
            <person name="Tu Z."/>
        </authorList>
    </citation>
    <scope>NUCLEOTIDE SEQUENCE [LARGE SCALE GENOMIC DNA]</scope>
    <source>
        <strain evidence="2">Indian</strain>
    </source>
</reference>
<organism evidence="1 2">
    <name type="scientific">Anopheles stephensi</name>
    <name type="common">Indo-Pakistan malaria mosquito</name>
    <dbReference type="NCBI Taxonomy" id="30069"/>
    <lineage>
        <taxon>Eukaryota</taxon>
        <taxon>Metazoa</taxon>
        <taxon>Ecdysozoa</taxon>
        <taxon>Arthropoda</taxon>
        <taxon>Hexapoda</taxon>
        <taxon>Insecta</taxon>
        <taxon>Pterygota</taxon>
        <taxon>Neoptera</taxon>
        <taxon>Endopterygota</taxon>
        <taxon>Diptera</taxon>
        <taxon>Nematocera</taxon>
        <taxon>Culicoidea</taxon>
        <taxon>Culicidae</taxon>
        <taxon>Anophelinae</taxon>
        <taxon>Anopheles</taxon>
    </lineage>
</organism>
<dbReference type="EnsemblMetazoa" id="ASTEI08912-RA">
    <property type="protein sequence ID" value="ASTEI08912-PA"/>
    <property type="gene ID" value="ASTEI08912"/>
</dbReference>
<name>A0A182YKC6_ANOST</name>
<dbReference type="Pfam" id="PF00035">
    <property type="entry name" value="dsrm"/>
    <property type="match status" value="1"/>
</dbReference>
<dbReference type="CDD" id="cd00048">
    <property type="entry name" value="DSRM_SF"/>
    <property type="match status" value="1"/>
</dbReference>
<dbReference type="Gene3D" id="3.30.160.20">
    <property type="match status" value="1"/>
</dbReference>
<dbReference type="GO" id="GO:0010468">
    <property type="term" value="P:regulation of gene expression"/>
    <property type="evidence" value="ECO:0007669"/>
    <property type="project" value="UniProtKB-ARBA"/>
</dbReference>
<dbReference type="InterPro" id="IPR014720">
    <property type="entry name" value="dsRBD_dom"/>
</dbReference>
<reference evidence="1" key="2">
    <citation type="submission" date="2020-05" db="UniProtKB">
        <authorList>
            <consortium name="EnsemblMetazoa"/>
        </authorList>
    </citation>
    <scope>IDENTIFICATION</scope>
    <source>
        <strain evidence="1">Indian</strain>
    </source>
</reference>
<dbReference type="SMART" id="SM00358">
    <property type="entry name" value="DSRM"/>
    <property type="match status" value="2"/>
</dbReference>
<evidence type="ECO:0000313" key="2">
    <source>
        <dbReference type="Proteomes" id="UP000076408"/>
    </source>
</evidence>
<dbReference type="SUPFAM" id="SSF54768">
    <property type="entry name" value="dsRNA-binding domain-like"/>
    <property type="match status" value="1"/>
</dbReference>
<accession>A0A182YKC6</accession>
<dbReference type="OMA" id="PDICSEL"/>
<dbReference type="STRING" id="30069.A0A182YKC6"/>